<organism evidence="2">
    <name type="scientific">Pandoravirus neocaledonia</name>
    <dbReference type="NCBI Taxonomy" id="2107708"/>
    <lineage>
        <taxon>Viruses</taxon>
        <taxon>Pandoravirus</taxon>
    </lineage>
</organism>
<evidence type="ECO:0000256" key="1">
    <source>
        <dbReference type="ARBA" id="ARBA00022737"/>
    </source>
</evidence>
<protein>
    <submittedName>
        <fullName evidence="2">Morn repeat domain containing protein</fullName>
    </submittedName>
</protein>
<dbReference type="Pfam" id="PF02493">
    <property type="entry name" value="MORN"/>
    <property type="match status" value="5"/>
</dbReference>
<dbReference type="EMBL" id="MG011690">
    <property type="protein sequence ID" value="AVK76075.1"/>
    <property type="molecule type" value="Genomic_DNA"/>
</dbReference>
<dbReference type="PANTHER" id="PTHR23084">
    <property type="entry name" value="PHOSPHATIDYLINOSITOL-4-PHOSPHATE 5-KINASE RELATED"/>
    <property type="match status" value="1"/>
</dbReference>
<dbReference type="RefSeq" id="YP_009482078.1">
    <property type="nucleotide sequence ID" value="NC_037666.1"/>
</dbReference>
<dbReference type="SUPFAM" id="SSF82185">
    <property type="entry name" value="Histone H3 K4-specific methyltransferase SET7/9 N-terminal domain"/>
    <property type="match status" value="2"/>
</dbReference>
<reference evidence="2" key="1">
    <citation type="journal article" date="2018" name="Nat. Commun.">
        <title>Diversity and evolution of the emerging Pandoraviridae family.</title>
        <authorList>
            <person name="Legendre M."/>
            <person name="Fabre E."/>
            <person name="Poirot O."/>
            <person name="Jeudy S."/>
            <person name="Lartigue A."/>
            <person name="Alempic J.M."/>
            <person name="Beucher L."/>
            <person name="Philippe N."/>
            <person name="Bertaux L."/>
            <person name="Christo-Foroux E."/>
            <person name="Labadie K."/>
            <person name="Coute Y."/>
            <person name="Abergel C."/>
            <person name="Claverie J.M."/>
        </authorList>
    </citation>
    <scope>NUCLEOTIDE SEQUENCE [LARGE SCALE GENOMIC DNA]</scope>
    <source>
        <strain evidence="2">Neocaledonia</strain>
    </source>
</reference>
<gene>
    <name evidence="2" type="ORF">pneo_cds_468</name>
</gene>
<dbReference type="SMART" id="SM00698">
    <property type="entry name" value="MORN"/>
    <property type="match status" value="4"/>
</dbReference>
<keyword evidence="1" id="KW-0677">Repeat</keyword>
<dbReference type="PANTHER" id="PTHR23084:SF263">
    <property type="entry name" value="MORN REPEAT-CONTAINING PROTEIN 1"/>
    <property type="match status" value="1"/>
</dbReference>
<proteinExistence type="predicted"/>
<name>A0A2U7UCI9_9VIRU</name>
<dbReference type="GeneID" id="36842788"/>
<dbReference type="KEGG" id="vg:36842788"/>
<dbReference type="InterPro" id="IPR036047">
    <property type="entry name" value="F-box-like_dom_sf"/>
</dbReference>
<dbReference type="Proteomes" id="UP000249287">
    <property type="component" value="Segment"/>
</dbReference>
<dbReference type="Gene3D" id="2.20.110.10">
    <property type="entry name" value="Histone H3 K4-specific methyltransferase SET7/9 N-terminal domain"/>
    <property type="match status" value="2"/>
</dbReference>
<dbReference type="SUPFAM" id="SSF81383">
    <property type="entry name" value="F-box domain"/>
    <property type="match status" value="1"/>
</dbReference>
<accession>A0A2U7UCI9</accession>
<dbReference type="InterPro" id="IPR003409">
    <property type="entry name" value="MORN"/>
</dbReference>
<sequence length="445" mass="49251">MATRAHTKTQSDMQRSPRALALGDLPNELVLAVIKSSRSIHVAGSLAATSWRYHHLATDESVWHALYVDRFGLPVVFDYFLAKGRTWRWLYQARMPISQTAPNSVGTALGSRYVYSGDRSCGLPHGLGLVAHIEEETDNIAKECTSSRGTASEKWLVLPRPLPHTDGPRCPERVDPREDALVWGHNDIYMGEWEDGHRHGFGVMIYNGGEARYEGGWRRGLCDGFGILVYREGNRYKGEWKAGCWHGRGIFSSRDGWTVSGGWQDGRCHGETTITSSGGTWTGTTMWGDFRGIVTWEYGAGGRAWGHWNGWCFGGGTLFHTHTDGSSYRGGCDQGRAHGFGVLRLTDGRRYEAVWDGGSLWGCGIVTYLDQSQCECVWLGNRRKSRKVVAHGQSSADSGGPCPCLACRDASTASERGIDLLDWIGGDNMDLLDRVRGYRGTTDDF</sequence>
<evidence type="ECO:0000313" key="2">
    <source>
        <dbReference type="EMBL" id="AVK76075.1"/>
    </source>
</evidence>